<sequence length="93" mass="10538">MFKKIFQRTAVILMLSVGLLAAAETFGFSGGVTGHLWFGKVWARWNSHPQTNNNVVIYARGKTTSKSYASNRSSAYTEVDRIPSGNRAYWHYY</sequence>
<dbReference type="EMBL" id="RJOO01000002">
    <property type="protein sequence ID" value="RSJ23791.1"/>
    <property type="molecule type" value="Genomic_DNA"/>
</dbReference>
<keyword evidence="1" id="KW-0732">Signal</keyword>
<dbReference type="AlphaFoldDB" id="A0AAE8G3L4"/>
<evidence type="ECO:0000313" key="2">
    <source>
        <dbReference type="EMBL" id="RSJ23791.1"/>
    </source>
</evidence>
<evidence type="ECO:0008006" key="4">
    <source>
        <dbReference type="Google" id="ProtNLM"/>
    </source>
</evidence>
<reference evidence="2 3" key="1">
    <citation type="submission" date="2018-11" db="EMBL/GenBank/DDBJ databases">
        <title>Species Designations Belie Phenotypic and Genotypic Heterogeneity in Oral Streptococci.</title>
        <authorList>
            <person name="Velsko I."/>
        </authorList>
    </citation>
    <scope>NUCLEOTIDE SEQUENCE [LARGE SCALE GENOMIC DNA]</scope>
    <source>
        <strain evidence="2 3">KLC02</strain>
    </source>
</reference>
<feature type="signal peptide" evidence="1">
    <location>
        <begin position="1"/>
        <end position="22"/>
    </location>
</feature>
<dbReference type="RefSeq" id="WP_016670407.1">
    <property type="nucleotide sequence ID" value="NZ_JALDAU010000003.1"/>
</dbReference>
<proteinExistence type="predicted"/>
<organism evidence="2 3">
    <name type="scientific">Streptococcus intermedius</name>
    <dbReference type="NCBI Taxonomy" id="1338"/>
    <lineage>
        <taxon>Bacteria</taxon>
        <taxon>Bacillati</taxon>
        <taxon>Bacillota</taxon>
        <taxon>Bacilli</taxon>
        <taxon>Lactobacillales</taxon>
        <taxon>Streptococcaceae</taxon>
        <taxon>Streptococcus</taxon>
        <taxon>Streptococcus anginosus group</taxon>
    </lineage>
</organism>
<name>A0AAE8G3L4_STRIT</name>
<feature type="chain" id="PRO_5042067085" description="Lactococcin 972 family bacteriocin" evidence="1">
    <location>
        <begin position="23"/>
        <end position="93"/>
    </location>
</feature>
<comment type="caution">
    <text evidence="2">The sequence shown here is derived from an EMBL/GenBank/DDBJ whole genome shotgun (WGS) entry which is preliminary data.</text>
</comment>
<accession>A0AAE8G3L4</accession>
<evidence type="ECO:0000313" key="3">
    <source>
        <dbReference type="Proteomes" id="UP000267137"/>
    </source>
</evidence>
<dbReference type="GeneID" id="57845472"/>
<protein>
    <recommendedName>
        <fullName evidence="4">Lactococcin 972 family bacteriocin</fullName>
    </recommendedName>
</protein>
<gene>
    <name evidence="2" type="ORF">D8827_04570</name>
</gene>
<evidence type="ECO:0000256" key="1">
    <source>
        <dbReference type="SAM" id="SignalP"/>
    </source>
</evidence>
<dbReference type="Proteomes" id="UP000267137">
    <property type="component" value="Unassembled WGS sequence"/>
</dbReference>